<keyword evidence="2" id="KW-0732">Signal</keyword>
<feature type="region of interest" description="Disordered" evidence="1">
    <location>
        <begin position="1"/>
        <end position="26"/>
    </location>
</feature>
<dbReference type="SUPFAM" id="SSF50494">
    <property type="entry name" value="Trypsin-like serine proteases"/>
    <property type="match status" value="1"/>
</dbReference>
<accession>A0A251YED1</accession>
<feature type="compositionally biased region" description="Low complexity" evidence="1">
    <location>
        <begin position="1"/>
        <end position="20"/>
    </location>
</feature>
<gene>
    <name evidence="3" type="ORF">BFL34_00091</name>
</gene>
<sequence>MRIRPRSTTASTPAAPAASRPRSRRKTTAGVALALAGGLASSAFLAAPVAASAEDASVVVAPASADGAAATAHWTAERRAAALAASPAVAASVSASAAAVSPESVSDAAGASASAPVPHPDQPFVGVLFYVDGGRDRACTASVVDTPDGDAIATAAHCLVDRRTGAATALATFIPGAQGATAPHGIWPVRVAAVSSAWTTTGRASDDAGFARVSGPAGEVLGAEVGAAEPVFGSTLVPATGLAPRLAILGYPTAGSASAALEACAGRPQHATGGQISLPCTLGTGAAGSPVLTAAGEQRAVVARPSAGRGVLLASWGADAERALTSLHGR</sequence>
<proteinExistence type="predicted"/>
<dbReference type="InterPro" id="IPR043504">
    <property type="entry name" value="Peptidase_S1_PA_chymotrypsin"/>
</dbReference>
<dbReference type="InterPro" id="IPR006311">
    <property type="entry name" value="TAT_signal"/>
</dbReference>
<name>A0A251YED1_9MICO</name>
<evidence type="ECO:0000313" key="3">
    <source>
        <dbReference type="EMBL" id="OUE22566.1"/>
    </source>
</evidence>
<dbReference type="PROSITE" id="PS51318">
    <property type="entry name" value="TAT"/>
    <property type="match status" value="1"/>
</dbReference>
<evidence type="ECO:0008006" key="5">
    <source>
        <dbReference type="Google" id="ProtNLM"/>
    </source>
</evidence>
<feature type="chain" id="PRO_5038785327" description="Serine protease" evidence="2">
    <location>
        <begin position="47"/>
        <end position="330"/>
    </location>
</feature>
<dbReference type="InterPro" id="IPR009003">
    <property type="entry name" value="Peptidase_S1_PA"/>
</dbReference>
<reference evidence="3 4" key="1">
    <citation type="submission" date="2016-08" db="EMBL/GenBank/DDBJ databases">
        <title>Genome sequence of Clavibacter michiganensis spp strain CFBP7494.</title>
        <authorList>
            <person name="Thapa S.P."/>
            <person name="Coaker G."/>
            <person name="Jacques M.-A."/>
        </authorList>
    </citation>
    <scope>NUCLEOTIDE SEQUENCE [LARGE SCALE GENOMIC DNA]</scope>
    <source>
        <strain evidence="3">CFBP7494</strain>
    </source>
</reference>
<organism evidence="3 4">
    <name type="scientific">Clavibacter michiganensis</name>
    <dbReference type="NCBI Taxonomy" id="28447"/>
    <lineage>
        <taxon>Bacteria</taxon>
        <taxon>Bacillati</taxon>
        <taxon>Actinomycetota</taxon>
        <taxon>Actinomycetes</taxon>
        <taxon>Micrococcales</taxon>
        <taxon>Microbacteriaceae</taxon>
        <taxon>Clavibacter</taxon>
    </lineage>
</organism>
<evidence type="ECO:0000256" key="1">
    <source>
        <dbReference type="SAM" id="MobiDB-lite"/>
    </source>
</evidence>
<dbReference type="Proteomes" id="UP000194837">
    <property type="component" value="Unassembled WGS sequence"/>
</dbReference>
<dbReference type="RefSeq" id="WP_086520048.1">
    <property type="nucleotide sequence ID" value="NZ_MDJW01000002.1"/>
</dbReference>
<comment type="caution">
    <text evidence="3">The sequence shown here is derived from an EMBL/GenBank/DDBJ whole genome shotgun (WGS) entry which is preliminary data.</text>
</comment>
<evidence type="ECO:0000256" key="2">
    <source>
        <dbReference type="SAM" id="SignalP"/>
    </source>
</evidence>
<evidence type="ECO:0000313" key="4">
    <source>
        <dbReference type="Proteomes" id="UP000194837"/>
    </source>
</evidence>
<dbReference type="EMBL" id="MDJW01000002">
    <property type="protein sequence ID" value="OUE22566.1"/>
    <property type="molecule type" value="Genomic_DNA"/>
</dbReference>
<dbReference type="Gene3D" id="2.40.10.10">
    <property type="entry name" value="Trypsin-like serine proteases"/>
    <property type="match status" value="2"/>
</dbReference>
<dbReference type="AlphaFoldDB" id="A0A251YED1"/>
<protein>
    <recommendedName>
        <fullName evidence="5">Serine protease</fullName>
    </recommendedName>
</protein>
<feature type="signal peptide" evidence="2">
    <location>
        <begin position="1"/>
        <end position="46"/>
    </location>
</feature>